<dbReference type="InterPro" id="IPR037053">
    <property type="entry name" value="Phage_tail_collar_dom_sf"/>
</dbReference>
<dbReference type="RefSeq" id="WP_183019210.1">
    <property type="nucleotide sequence ID" value="NZ_CP065668.1"/>
</dbReference>
<gene>
    <name evidence="2" type="ORF">I6G66_07235</name>
</gene>
<name>A0A7T2W253_DELAC</name>
<evidence type="ECO:0000313" key="3">
    <source>
        <dbReference type="Proteomes" id="UP000594778"/>
    </source>
</evidence>
<proteinExistence type="predicted"/>
<sequence length="173" mass="18039">MENFIGEIRLYPYGWPPKGWAMCAGQLLAINQNQALFSLLGTQFGGNGFTTFALPDLRGRVARHTGGDLQQGLPGGVESVTLVANNLPQHTHVVMASTDSGDAPAFSNNSMATATLVATSAPTNFYAPGTAGQQPIAPASVSNTGGNQPHENCQPSLVLTPCIALTGIYPSRN</sequence>
<dbReference type="Gene3D" id="3.90.1340.10">
    <property type="entry name" value="Phage tail collar domain"/>
    <property type="match status" value="1"/>
</dbReference>
<dbReference type="SUPFAM" id="SSF88874">
    <property type="entry name" value="Receptor-binding domain of short tail fibre protein gp12"/>
    <property type="match status" value="1"/>
</dbReference>
<reference evidence="2 3" key="1">
    <citation type="submission" date="2020-12" db="EMBL/GenBank/DDBJ databases">
        <title>FDA dAtabase for Regulatory Grade micrObial Sequences (FDA-ARGOS): Supporting development and validation of Infectious Disease Dx tests.</title>
        <authorList>
            <person name="Sproer C."/>
            <person name="Gronow S."/>
            <person name="Severitt S."/>
            <person name="Schroder I."/>
            <person name="Tallon L."/>
            <person name="Sadzewicz L."/>
            <person name="Zhao X."/>
            <person name="Boylan J."/>
            <person name="Ott S."/>
            <person name="Bowen H."/>
            <person name="Vavikolanu K."/>
            <person name="Mehta A."/>
            <person name="Aluvathingal J."/>
            <person name="Nadendla S."/>
            <person name="Lowell S."/>
            <person name="Myers T."/>
            <person name="Yan Y."/>
            <person name="Sichtig H."/>
        </authorList>
    </citation>
    <scope>NUCLEOTIDE SEQUENCE [LARGE SCALE GENOMIC DNA]</scope>
    <source>
        <strain evidence="2 3">FDAARGOS_909</strain>
    </source>
</reference>
<protein>
    <submittedName>
        <fullName evidence="2">Phage tail protein</fullName>
    </submittedName>
</protein>
<organism evidence="2 3">
    <name type="scientific">Delftia acidovorans</name>
    <name type="common">Pseudomonas acidovorans</name>
    <name type="synonym">Comamonas acidovorans</name>
    <dbReference type="NCBI Taxonomy" id="80866"/>
    <lineage>
        <taxon>Bacteria</taxon>
        <taxon>Pseudomonadati</taxon>
        <taxon>Pseudomonadota</taxon>
        <taxon>Betaproteobacteria</taxon>
        <taxon>Burkholderiales</taxon>
        <taxon>Comamonadaceae</taxon>
        <taxon>Delftia</taxon>
    </lineage>
</organism>
<dbReference type="InterPro" id="IPR011083">
    <property type="entry name" value="Phage_tail_collar_dom"/>
</dbReference>
<dbReference type="Proteomes" id="UP000594778">
    <property type="component" value="Chromosome"/>
</dbReference>
<dbReference type="AlphaFoldDB" id="A0A7T2W253"/>
<dbReference type="Pfam" id="PF07484">
    <property type="entry name" value="Collar"/>
    <property type="match status" value="1"/>
</dbReference>
<accession>A0A7T2W253</accession>
<evidence type="ECO:0000313" key="2">
    <source>
        <dbReference type="EMBL" id="QPS09800.1"/>
    </source>
</evidence>
<evidence type="ECO:0000259" key="1">
    <source>
        <dbReference type="Pfam" id="PF07484"/>
    </source>
</evidence>
<feature type="domain" description="Phage tail collar" evidence="1">
    <location>
        <begin position="6"/>
        <end position="61"/>
    </location>
</feature>
<dbReference type="EMBL" id="CP065668">
    <property type="protein sequence ID" value="QPS09800.1"/>
    <property type="molecule type" value="Genomic_DNA"/>
</dbReference>